<protein>
    <recommendedName>
        <fullName evidence="7">Phosphatidate cytidylyltransferase, mitochondrial</fullName>
        <ecNumber evidence="6">2.7.7.41</ecNumber>
    </recommendedName>
    <alternativeName>
        <fullName evidence="18">CDP-diacylglycerol synthase</fullName>
    </alternativeName>
</protein>
<evidence type="ECO:0000256" key="5">
    <source>
        <dbReference type="ARBA" id="ARBA00005458"/>
    </source>
</evidence>
<dbReference type="Pfam" id="PF09139">
    <property type="entry name" value="Tam41_Mmp37"/>
    <property type="match status" value="1"/>
</dbReference>
<evidence type="ECO:0000256" key="3">
    <source>
        <dbReference type="ARBA" id="ARBA00005119"/>
    </source>
</evidence>
<feature type="region of interest" description="Disordered" evidence="19">
    <location>
        <begin position="204"/>
        <end position="227"/>
    </location>
</feature>
<evidence type="ECO:0000256" key="12">
    <source>
        <dbReference type="ARBA" id="ARBA00022842"/>
    </source>
</evidence>
<comment type="pathway">
    <text evidence="4">Lipid metabolism.</text>
</comment>
<keyword evidence="17" id="KW-1208">Phospholipid metabolism</keyword>
<evidence type="ECO:0000256" key="4">
    <source>
        <dbReference type="ARBA" id="ARBA00005189"/>
    </source>
</evidence>
<evidence type="ECO:0000256" key="17">
    <source>
        <dbReference type="ARBA" id="ARBA00023264"/>
    </source>
</evidence>
<accession>A0A7D8ZMG6</accession>
<dbReference type="PANTHER" id="PTHR13619">
    <property type="entry name" value="PHOSPHATIDATE CYTIDYLYLTRANSFERASE, MITOCHONDRIAL"/>
    <property type="match status" value="1"/>
</dbReference>
<keyword evidence="13" id="KW-0443">Lipid metabolism</keyword>
<reference evidence="20 21" key="1">
    <citation type="journal article" date="2019" name="PLoS Genet.">
        <title>Convergent evolution of linked mating-type loci in basidiomycete fungi.</title>
        <authorList>
            <person name="Sun S."/>
            <person name="Coelho M.A."/>
            <person name="Heitman J."/>
            <person name="Nowrousian M."/>
        </authorList>
    </citation>
    <scope>NUCLEOTIDE SEQUENCE [LARGE SCALE GENOMIC DNA]</scope>
    <source>
        <strain evidence="20 21">CBS 4282</strain>
    </source>
</reference>
<evidence type="ECO:0000256" key="13">
    <source>
        <dbReference type="ARBA" id="ARBA00023098"/>
    </source>
</evidence>
<dbReference type="OrthoDB" id="341477at2759"/>
<comment type="caution">
    <text evidence="20">The sequence shown here is derived from an EMBL/GenBank/DDBJ whole genome shotgun (WGS) entry which is preliminary data.</text>
</comment>
<dbReference type="GO" id="GO:0004605">
    <property type="term" value="F:phosphatidate cytidylyltransferase activity"/>
    <property type="evidence" value="ECO:0007669"/>
    <property type="project" value="UniProtKB-EC"/>
</dbReference>
<comment type="subcellular location">
    <subcellularLocation>
        <location evidence="2">Mitochondrion inner membrane</location>
        <topology evidence="2">Peripheral membrane protein</topology>
        <orientation evidence="2">Matrix side</orientation>
    </subcellularLocation>
</comment>
<organism evidence="20 21">
    <name type="scientific">Vanrija humicola</name>
    <name type="common">Yeast</name>
    <name type="synonym">Cryptococcus humicola</name>
    <dbReference type="NCBI Taxonomy" id="5417"/>
    <lineage>
        <taxon>Eukaryota</taxon>
        <taxon>Fungi</taxon>
        <taxon>Dikarya</taxon>
        <taxon>Basidiomycota</taxon>
        <taxon>Agaricomycotina</taxon>
        <taxon>Tremellomycetes</taxon>
        <taxon>Trichosporonales</taxon>
        <taxon>Trichosporonaceae</taxon>
        <taxon>Vanrija</taxon>
    </lineage>
</organism>
<evidence type="ECO:0000256" key="8">
    <source>
        <dbReference type="ARBA" id="ARBA00022516"/>
    </source>
</evidence>
<keyword evidence="12" id="KW-0460">Magnesium</keyword>
<evidence type="ECO:0000256" key="11">
    <source>
        <dbReference type="ARBA" id="ARBA00022792"/>
    </source>
</evidence>
<comment type="pathway">
    <text evidence="3">Phospholipid metabolism; CDP-diacylglycerol biosynthesis; CDP-diacylglycerol from sn-glycerol 3-phosphate: step 3/3.</text>
</comment>
<dbReference type="EMBL" id="QKWK01000006">
    <property type="protein sequence ID" value="TXT08947.1"/>
    <property type="molecule type" value="Genomic_DNA"/>
</dbReference>
<dbReference type="PANTHER" id="PTHR13619:SF0">
    <property type="entry name" value="PHOSPHATIDATE CYTIDYLYLTRANSFERASE, MITOCHONDRIAL"/>
    <property type="match status" value="1"/>
</dbReference>
<evidence type="ECO:0000256" key="2">
    <source>
        <dbReference type="ARBA" id="ARBA00004443"/>
    </source>
</evidence>
<dbReference type="AlphaFoldDB" id="A0A7D8ZMG6"/>
<dbReference type="GO" id="GO:0032049">
    <property type="term" value="P:cardiolipin biosynthetic process"/>
    <property type="evidence" value="ECO:0007669"/>
    <property type="project" value="InterPro"/>
</dbReference>
<dbReference type="Proteomes" id="UP000473826">
    <property type="component" value="Unassembled WGS sequence"/>
</dbReference>
<comment type="cofactor">
    <cofactor evidence="1">
        <name>Mg(2+)</name>
        <dbReference type="ChEBI" id="CHEBI:18420"/>
    </cofactor>
</comment>
<keyword evidence="16" id="KW-0594">Phospholipid biosynthesis</keyword>
<keyword evidence="11" id="KW-0999">Mitochondrion inner membrane</keyword>
<evidence type="ECO:0000256" key="14">
    <source>
        <dbReference type="ARBA" id="ARBA00023128"/>
    </source>
</evidence>
<dbReference type="InterPro" id="IPR015222">
    <property type="entry name" value="Tam41"/>
</dbReference>
<comment type="similarity">
    <text evidence="5">Belongs to the TAM41 family.</text>
</comment>
<evidence type="ECO:0000256" key="10">
    <source>
        <dbReference type="ARBA" id="ARBA00022695"/>
    </source>
</evidence>
<name>A0A7D8ZMG6_VANHU</name>
<gene>
    <name evidence="20" type="ORF">VHUM_02421</name>
</gene>
<dbReference type="GO" id="GO:0005743">
    <property type="term" value="C:mitochondrial inner membrane"/>
    <property type="evidence" value="ECO:0007669"/>
    <property type="project" value="UniProtKB-SubCell"/>
</dbReference>
<keyword evidence="9" id="KW-0808">Transferase</keyword>
<sequence length="227" mass="24863">MAQANASTDGPPPLTDFILSTPNAVDFHRANLAQHPSHYPLYARVLGPRFVGWLTESFGAGLWYVTMVKFGDLEVKYGVISTPTLTRDLENWTTLYVAGRLHKPVLTLALNPELRPALDVNTHSALALALIQLPPGKEFSELALWEQIAGISYSGDPRMSVPGAENPEKVKNIVRGEGVLDGFRALYGPHLATGVGLRYAGDKDGSTKEWRGHGEALLEVSDQRRQH</sequence>
<evidence type="ECO:0000313" key="21">
    <source>
        <dbReference type="Proteomes" id="UP000473826"/>
    </source>
</evidence>
<evidence type="ECO:0000256" key="9">
    <source>
        <dbReference type="ARBA" id="ARBA00022679"/>
    </source>
</evidence>
<evidence type="ECO:0000256" key="7">
    <source>
        <dbReference type="ARBA" id="ARBA00018337"/>
    </source>
</evidence>
<dbReference type="GO" id="GO:0016024">
    <property type="term" value="P:CDP-diacylglycerol biosynthetic process"/>
    <property type="evidence" value="ECO:0007669"/>
    <property type="project" value="UniProtKB-UniPathway"/>
</dbReference>
<evidence type="ECO:0000256" key="19">
    <source>
        <dbReference type="SAM" id="MobiDB-lite"/>
    </source>
</evidence>
<evidence type="ECO:0000313" key="20">
    <source>
        <dbReference type="EMBL" id="TXT08947.1"/>
    </source>
</evidence>
<keyword evidence="8" id="KW-0444">Lipid biosynthesis</keyword>
<evidence type="ECO:0000256" key="16">
    <source>
        <dbReference type="ARBA" id="ARBA00023209"/>
    </source>
</evidence>
<proteinExistence type="inferred from homology"/>
<evidence type="ECO:0000256" key="15">
    <source>
        <dbReference type="ARBA" id="ARBA00023136"/>
    </source>
</evidence>
<keyword evidence="10" id="KW-0548">Nucleotidyltransferase</keyword>
<evidence type="ECO:0000256" key="18">
    <source>
        <dbReference type="ARBA" id="ARBA00029893"/>
    </source>
</evidence>
<dbReference type="EC" id="2.7.7.41" evidence="6"/>
<keyword evidence="21" id="KW-1185">Reference proteome</keyword>
<evidence type="ECO:0000256" key="6">
    <source>
        <dbReference type="ARBA" id="ARBA00012487"/>
    </source>
</evidence>
<keyword evidence="15" id="KW-0472">Membrane</keyword>
<keyword evidence="14" id="KW-0496">Mitochondrion</keyword>
<evidence type="ECO:0000256" key="1">
    <source>
        <dbReference type="ARBA" id="ARBA00001946"/>
    </source>
</evidence>
<dbReference type="UniPathway" id="UPA00557">
    <property type="reaction ID" value="UER00614"/>
</dbReference>